<name>A0AAW5F609_CLOSY</name>
<evidence type="ECO:0000313" key="3">
    <source>
        <dbReference type="EMBL" id="MCK0087282.1"/>
    </source>
</evidence>
<evidence type="ECO:0000256" key="1">
    <source>
        <dbReference type="SAM" id="MobiDB-lite"/>
    </source>
</evidence>
<evidence type="ECO:0000313" key="4">
    <source>
        <dbReference type="Proteomes" id="UP001203136"/>
    </source>
</evidence>
<accession>A0AAW5F609</accession>
<dbReference type="PIRSF" id="PIRSF031644">
    <property type="entry name" value="UCP031644"/>
    <property type="match status" value="1"/>
</dbReference>
<dbReference type="InterPro" id="IPR008319">
    <property type="entry name" value="GyrI-like_CCH_Lin2189-like"/>
</dbReference>
<dbReference type="Pfam" id="PF06445">
    <property type="entry name" value="GyrI-like"/>
    <property type="match status" value="1"/>
</dbReference>
<evidence type="ECO:0000259" key="2">
    <source>
        <dbReference type="Pfam" id="PF06445"/>
    </source>
</evidence>
<gene>
    <name evidence="3" type="ORF">K5I21_15640</name>
</gene>
<sequence>MEKVDFKKRDKALYQPGRNPEFADVPEMVFLAVDGKGDPNTSVDYKNAVGALYALSYTIKMSKKSDSCPPGYFDYVVPPLEGLWHTEEGGFDGKMITDKSKFCWTSLIRQPDFVTEEVLEWAKEVCLAKKPETDTSNVRLLRYKEGMCAQVMHIGPYDDEPETIEKLERFIEANGYETEINETRRHHEIYLGDPRKTAPDKLKTVLRHPVRKSSRAAQTGRLKGEKNGINIGYKG</sequence>
<dbReference type="EMBL" id="JAINVB010000001">
    <property type="protein sequence ID" value="MCK0087282.1"/>
    <property type="molecule type" value="Genomic_DNA"/>
</dbReference>
<feature type="region of interest" description="Disordered" evidence="1">
    <location>
        <begin position="213"/>
        <end position="235"/>
    </location>
</feature>
<dbReference type="Gene3D" id="3.20.80.10">
    <property type="entry name" value="Regulatory factor, effector binding domain"/>
    <property type="match status" value="1"/>
</dbReference>
<dbReference type="InterPro" id="IPR011256">
    <property type="entry name" value="Reg_factor_effector_dom_sf"/>
</dbReference>
<reference evidence="3" key="1">
    <citation type="journal article" date="2022" name="Cell Host Microbe">
        <title>Colonization of the live biotherapeutic product VE303 and modulation of the microbiota and metabolites in healthy volunteers.</title>
        <authorList>
            <person name="Dsouza M."/>
            <person name="Menon R."/>
            <person name="Crossette E."/>
            <person name="Bhattarai S.K."/>
            <person name="Schneider J."/>
            <person name="Kim Y.G."/>
            <person name="Reddy S."/>
            <person name="Caballero S."/>
            <person name="Felix C."/>
            <person name="Cornacchione L."/>
            <person name="Hendrickson J."/>
            <person name="Watson A.R."/>
            <person name="Minot S.S."/>
            <person name="Greenfield N."/>
            <person name="Schopf L."/>
            <person name="Szabady R."/>
            <person name="Patarroyo J."/>
            <person name="Smith W."/>
            <person name="Harrison P."/>
            <person name="Kuijper E.J."/>
            <person name="Kelly C.P."/>
            <person name="Olle B."/>
            <person name="Bobilev D."/>
            <person name="Silber J.L."/>
            <person name="Bucci V."/>
            <person name="Roberts B."/>
            <person name="Faith J."/>
            <person name="Norman J.M."/>
        </authorList>
    </citation>
    <scope>NUCLEOTIDE SEQUENCE</scope>
    <source>
        <strain evidence="3">VE303-04</strain>
    </source>
</reference>
<organism evidence="3 4">
    <name type="scientific">Clostridium symbiosum</name>
    <name type="common">Bacteroides symbiosus</name>
    <dbReference type="NCBI Taxonomy" id="1512"/>
    <lineage>
        <taxon>Bacteria</taxon>
        <taxon>Bacillati</taxon>
        <taxon>Bacillota</taxon>
        <taxon>Clostridia</taxon>
        <taxon>Lachnospirales</taxon>
        <taxon>Lachnospiraceae</taxon>
        <taxon>Otoolea</taxon>
    </lineage>
</organism>
<protein>
    <submittedName>
        <fullName evidence="3">GyrI-like domain-containing protein</fullName>
    </submittedName>
</protein>
<dbReference type="AlphaFoldDB" id="A0AAW5F609"/>
<proteinExistence type="predicted"/>
<dbReference type="InterPro" id="IPR029442">
    <property type="entry name" value="GyrI-like"/>
</dbReference>
<comment type="caution">
    <text evidence="3">The sequence shown here is derived from an EMBL/GenBank/DDBJ whole genome shotgun (WGS) entry which is preliminary data.</text>
</comment>
<dbReference type="SUPFAM" id="SSF55136">
    <property type="entry name" value="Probable bacterial effector-binding domain"/>
    <property type="match status" value="1"/>
</dbReference>
<dbReference type="Proteomes" id="UP001203136">
    <property type="component" value="Unassembled WGS sequence"/>
</dbReference>
<feature type="domain" description="GyrI-like small molecule binding" evidence="2">
    <location>
        <begin position="19"/>
        <end position="210"/>
    </location>
</feature>